<dbReference type="InterPro" id="IPR011527">
    <property type="entry name" value="ABC1_TM_dom"/>
</dbReference>
<comment type="subcellular location">
    <subcellularLocation>
        <location evidence="1">Mitochondrion membrane</location>
        <topology evidence="1">Multi-pass membrane protein</topology>
    </subcellularLocation>
</comment>
<evidence type="ECO:0000256" key="8">
    <source>
        <dbReference type="ARBA" id="ARBA00041016"/>
    </source>
</evidence>
<dbReference type="CDD" id="cd18582">
    <property type="entry name" value="ABC_6TM_ATM1_ABCB7"/>
    <property type="match status" value="1"/>
</dbReference>
<keyword evidence="5" id="KW-0067">ATP-binding</keyword>
<dbReference type="Gene3D" id="1.20.1560.10">
    <property type="entry name" value="ABC transporter type 1, transmembrane domain"/>
    <property type="match status" value="1"/>
</dbReference>
<dbReference type="Ensembl" id="ENSSTUT00000083214.1">
    <property type="protein sequence ID" value="ENSSTUP00000078137.1"/>
    <property type="gene ID" value="ENSSTUG00000033827.1"/>
</dbReference>
<evidence type="ECO:0000256" key="6">
    <source>
        <dbReference type="ARBA" id="ARBA00022989"/>
    </source>
</evidence>
<feature type="transmembrane region" description="Helical" evidence="12">
    <location>
        <begin position="177"/>
        <end position="196"/>
    </location>
</feature>
<dbReference type="SUPFAM" id="SSF90123">
    <property type="entry name" value="ABC transporter transmembrane region"/>
    <property type="match status" value="1"/>
</dbReference>
<evidence type="ECO:0000313" key="17">
    <source>
        <dbReference type="Proteomes" id="UP000472277"/>
    </source>
</evidence>
<evidence type="ECO:0000256" key="9">
    <source>
        <dbReference type="ARBA" id="ARBA00042945"/>
    </source>
</evidence>
<keyword evidence="7 12" id="KW-0472">Membrane</keyword>
<dbReference type="Pfam" id="PF00005">
    <property type="entry name" value="ABC_tran"/>
    <property type="match status" value="1"/>
</dbReference>
<evidence type="ECO:0000256" key="11">
    <source>
        <dbReference type="SAM" id="Coils"/>
    </source>
</evidence>
<reference evidence="16" key="2">
    <citation type="submission" date="2025-09" db="UniProtKB">
        <authorList>
            <consortium name="Ensembl"/>
        </authorList>
    </citation>
    <scope>IDENTIFICATION</scope>
</reference>
<dbReference type="GO" id="GO:0140359">
    <property type="term" value="F:ABC-type transporter activity"/>
    <property type="evidence" value="ECO:0007669"/>
    <property type="project" value="InterPro"/>
</dbReference>
<dbReference type="CDD" id="cd03253">
    <property type="entry name" value="ABCC_ATM1_transporter"/>
    <property type="match status" value="1"/>
</dbReference>
<evidence type="ECO:0000259" key="15">
    <source>
        <dbReference type="PROSITE" id="PS50929"/>
    </source>
</evidence>
<evidence type="ECO:0000256" key="5">
    <source>
        <dbReference type="ARBA" id="ARBA00022840"/>
    </source>
</evidence>
<dbReference type="SMART" id="SM00382">
    <property type="entry name" value="AAA"/>
    <property type="match status" value="1"/>
</dbReference>
<dbReference type="PANTHER" id="PTHR24221:SF402">
    <property type="entry name" value="IRON-SULFUR CLUSTERS TRANSPORTER ABCB7, MITOCHONDRIAL"/>
    <property type="match status" value="1"/>
</dbReference>
<dbReference type="Pfam" id="PF00664">
    <property type="entry name" value="ABC_membrane"/>
    <property type="match status" value="1"/>
</dbReference>
<protein>
    <recommendedName>
        <fullName evidence="8">Iron-sulfur clusters transporter ABCB7, mitochondrial</fullName>
    </recommendedName>
    <alternativeName>
        <fullName evidence="9">ATP-binding cassette sub-family B member 7, mitochondrial</fullName>
    </alternativeName>
</protein>
<dbReference type="PROSITE" id="PS50929">
    <property type="entry name" value="ABC_TM1F"/>
    <property type="match status" value="1"/>
</dbReference>
<feature type="chain" id="PRO_5025393094" description="Iron-sulfur clusters transporter ABCB7, mitochondrial" evidence="13">
    <location>
        <begin position="32"/>
        <end position="637"/>
    </location>
</feature>
<dbReference type="GO" id="GO:0005743">
    <property type="term" value="C:mitochondrial inner membrane"/>
    <property type="evidence" value="ECO:0007669"/>
    <property type="project" value="TreeGrafter"/>
</dbReference>
<evidence type="ECO:0000256" key="3">
    <source>
        <dbReference type="ARBA" id="ARBA00022692"/>
    </source>
</evidence>
<feature type="signal peptide" evidence="13">
    <location>
        <begin position="1"/>
        <end position="31"/>
    </location>
</feature>
<dbReference type="InterPro" id="IPR003593">
    <property type="entry name" value="AAA+_ATPase"/>
</dbReference>
<keyword evidence="6 12" id="KW-1133">Transmembrane helix</keyword>
<keyword evidence="17" id="KW-1185">Reference proteome</keyword>
<dbReference type="GO" id="GO:0016887">
    <property type="term" value="F:ATP hydrolysis activity"/>
    <property type="evidence" value="ECO:0007669"/>
    <property type="project" value="InterPro"/>
</dbReference>
<reference evidence="16" key="1">
    <citation type="submission" date="2025-08" db="UniProtKB">
        <authorList>
            <consortium name="Ensembl"/>
        </authorList>
    </citation>
    <scope>IDENTIFICATION</scope>
</reference>
<dbReference type="InterPro" id="IPR036640">
    <property type="entry name" value="ABC1_TM_sf"/>
</dbReference>
<feature type="coiled-coil region" evidence="11">
    <location>
        <begin position="604"/>
        <end position="631"/>
    </location>
</feature>
<organism evidence="16 17">
    <name type="scientific">Salmo trutta</name>
    <name type="common">Brown trout</name>
    <dbReference type="NCBI Taxonomy" id="8032"/>
    <lineage>
        <taxon>Eukaryota</taxon>
        <taxon>Metazoa</taxon>
        <taxon>Chordata</taxon>
        <taxon>Craniata</taxon>
        <taxon>Vertebrata</taxon>
        <taxon>Euteleostomi</taxon>
        <taxon>Actinopterygii</taxon>
        <taxon>Neopterygii</taxon>
        <taxon>Teleostei</taxon>
        <taxon>Protacanthopterygii</taxon>
        <taxon>Salmoniformes</taxon>
        <taxon>Salmonidae</taxon>
        <taxon>Salmoninae</taxon>
        <taxon>Salmo</taxon>
    </lineage>
</organism>
<evidence type="ECO:0000256" key="7">
    <source>
        <dbReference type="ARBA" id="ARBA00023136"/>
    </source>
</evidence>
<accession>A0A674C3J2</accession>
<dbReference type="Gene3D" id="3.40.50.300">
    <property type="entry name" value="P-loop containing nucleotide triphosphate hydrolases"/>
    <property type="match status" value="1"/>
</dbReference>
<evidence type="ECO:0000313" key="16">
    <source>
        <dbReference type="Ensembl" id="ENSSTUP00000078137.1"/>
    </source>
</evidence>
<evidence type="ECO:0000256" key="4">
    <source>
        <dbReference type="ARBA" id="ARBA00022741"/>
    </source>
</evidence>
<dbReference type="Proteomes" id="UP000472277">
    <property type="component" value="Chromosome 3"/>
</dbReference>
<feature type="domain" description="ABC transporter" evidence="14">
    <location>
        <begin position="356"/>
        <end position="590"/>
    </location>
</feature>
<dbReference type="GO" id="GO:0005524">
    <property type="term" value="F:ATP binding"/>
    <property type="evidence" value="ECO:0007669"/>
    <property type="project" value="UniProtKB-KW"/>
</dbReference>
<dbReference type="GeneTree" id="ENSGT00940000156281"/>
<dbReference type="PANTHER" id="PTHR24221">
    <property type="entry name" value="ATP-BINDING CASSETTE SUB-FAMILY B"/>
    <property type="match status" value="1"/>
</dbReference>
<evidence type="ECO:0000256" key="13">
    <source>
        <dbReference type="SAM" id="SignalP"/>
    </source>
</evidence>
<dbReference type="InterPro" id="IPR017871">
    <property type="entry name" value="ABC_transporter-like_CS"/>
</dbReference>
<evidence type="ECO:0000256" key="1">
    <source>
        <dbReference type="ARBA" id="ARBA00004225"/>
    </source>
</evidence>
<dbReference type="SUPFAM" id="SSF52540">
    <property type="entry name" value="P-loop containing nucleoside triphosphate hydrolases"/>
    <property type="match status" value="1"/>
</dbReference>
<dbReference type="FunFam" id="3.40.50.300:FF:000186">
    <property type="entry name" value="ATP-binding cassette sub-family B member 7, mitochondrial"/>
    <property type="match status" value="1"/>
</dbReference>
<evidence type="ECO:0000256" key="12">
    <source>
        <dbReference type="SAM" id="Phobius"/>
    </source>
</evidence>
<dbReference type="AlphaFoldDB" id="A0A674C3J2"/>
<evidence type="ECO:0000256" key="2">
    <source>
        <dbReference type="ARBA" id="ARBA00022448"/>
    </source>
</evidence>
<keyword evidence="11" id="KW-0175">Coiled coil</keyword>
<name>A0A674C3J2_SALTR</name>
<dbReference type="InterPro" id="IPR027417">
    <property type="entry name" value="P-loop_NTPase"/>
</dbReference>
<proteinExistence type="predicted"/>
<evidence type="ECO:0000259" key="14">
    <source>
        <dbReference type="PROSITE" id="PS50893"/>
    </source>
</evidence>
<feature type="transmembrane region" description="Helical" evidence="12">
    <location>
        <begin position="267"/>
        <end position="289"/>
    </location>
</feature>
<feature type="domain" description="ABC transmembrane type-1" evidence="15">
    <location>
        <begin position="85"/>
        <end position="320"/>
    </location>
</feature>
<gene>
    <name evidence="16" type="primary">ABCB7</name>
    <name evidence="16" type="synonym">abcb7</name>
</gene>
<keyword evidence="4" id="KW-0547">Nucleotide-binding</keyword>
<comment type="catalytic activity">
    <reaction evidence="10">
        <text>(glutathione)4[2Fe(III)-2S] cluster(in) + ATP + H2O = (glutathione)4[2Fe(III)-2S] cluster(out) + ADP + phosphate + H(+)</text>
        <dbReference type="Rhea" id="RHEA:67028"/>
        <dbReference type="ChEBI" id="CHEBI:15377"/>
        <dbReference type="ChEBI" id="CHEBI:15378"/>
        <dbReference type="ChEBI" id="CHEBI:30616"/>
        <dbReference type="ChEBI" id="CHEBI:43474"/>
        <dbReference type="ChEBI" id="CHEBI:167627"/>
        <dbReference type="ChEBI" id="CHEBI:456216"/>
    </reaction>
    <physiologicalReaction direction="left-to-right" evidence="10">
        <dbReference type="Rhea" id="RHEA:67029"/>
    </physiologicalReaction>
</comment>
<dbReference type="PROSITE" id="PS00211">
    <property type="entry name" value="ABC_TRANSPORTER_1"/>
    <property type="match status" value="1"/>
</dbReference>
<dbReference type="OMA" id="VFHIIPI"/>
<dbReference type="PROSITE" id="PS50893">
    <property type="entry name" value="ABC_TRANSPORTER_2"/>
    <property type="match status" value="1"/>
</dbReference>
<keyword evidence="3 12" id="KW-0812">Transmembrane</keyword>
<sequence length="637" mass="70291">CYALESSRVHPCVCSVGLKCLLLSLVWDSLCYYTARPGLGHHVYLNQDLVLIVFVLDKSQNKQSNQLMSCLLSVSDFYKDGVSRAGSALFNELRNAVFGKVAQSSIRRIAKNVFLHLHSLDLGFHLSRQTGALSKAIDRGTRGISFVLSAIVFNLGPTALEMGLVSAILYYKCGVEFAAVTLGTLGAYTAFTIAVTQWRTRFRIEMNNADNEAGNAAIDSLLNYETVKYFNNEKYEAEKYDGYLKSYEASSLKTTYTLAMLNFGQSAIFSVGLTGIMVLASKGIMAGSMTVGDLVMVNGLLFQLSLPLNFLGTVYRETRQALIDMNTLFTLLSIDTKIKETDLAPPLSVTPQDATIRFEDVYFEYLEGQKVLEGVSFQVPAGKKVAIVGGSGSGKSTIMRMLFRFYEPQKGNIYIAGQNIRDVGLDSLRRAVGVVPQDAVLFHNTIFYNLQYGNINATPEEVYQVARLAGIHDAILRMPHGYETQVGERGLKLSGGEKQRVAIARAILKNPPILLYDEATSSLDSITEENILNSMKGLVQDRTSVFIAHRLSTIVDADEIIVLNKGKIAERGDHHSLLATPGSLYADLWNTQNSKILNSKNSPMELQPERLSQKEEERKKLQEEIMNSVKGCGNCSC</sequence>
<keyword evidence="2" id="KW-0813">Transport</keyword>
<dbReference type="InterPro" id="IPR039421">
    <property type="entry name" value="Type_1_exporter"/>
</dbReference>
<dbReference type="GO" id="GO:0006879">
    <property type="term" value="P:intracellular iron ion homeostasis"/>
    <property type="evidence" value="ECO:0007669"/>
    <property type="project" value="TreeGrafter"/>
</dbReference>
<dbReference type="InterPro" id="IPR003439">
    <property type="entry name" value="ABC_transporter-like_ATP-bd"/>
</dbReference>
<keyword evidence="13" id="KW-0732">Signal</keyword>
<feature type="transmembrane region" description="Helical" evidence="12">
    <location>
        <begin position="144"/>
        <end position="171"/>
    </location>
</feature>
<evidence type="ECO:0000256" key="10">
    <source>
        <dbReference type="ARBA" id="ARBA00048046"/>
    </source>
</evidence>